<protein>
    <submittedName>
        <fullName evidence="2">Uncharacterized protein</fullName>
    </submittedName>
</protein>
<evidence type="ECO:0000256" key="1">
    <source>
        <dbReference type="SAM" id="Phobius"/>
    </source>
</evidence>
<dbReference type="RefSeq" id="WP_183198542.1">
    <property type="nucleotide sequence ID" value="NZ_JACIEK010000001.1"/>
</dbReference>
<reference evidence="2 3" key="1">
    <citation type="submission" date="2020-08" db="EMBL/GenBank/DDBJ databases">
        <title>Genomic Encyclopedia of Type Strains, Phase IV (KMG-IV): sequencing the most valuable type-strain genomes for metagenomic binning, comparative biology and taxonomic classification.</title>
        <authorList>
            <person name="Goeker M."/>
        </authorList>
    </citation>
    <scope>NUCLEOTIDE SEQUENCE [LARGE SCALE GENOMIC DNA]</scope>
    <source>
        <strain evidence="2 3">DSM 102238</strain>
    </source>
</reference>
<dbReference type="AlphaFoldDB" id="A0A7W6H4L2"/>
<keyword evidence="3" id="KW-1185">Reference proteome</keyword>
<organism evidence="2 3">
    <name type="scientific">Aureimonas pseudogalii</name>
    <dbReference type="NCBI Taxonomy" id="1744844"/>
    <lineage>
        <taxon>Bacteria</taxon>
        <taxon>Pseudomonadati</taxon>
        <taxon>Pseudomonadota</taxon>
        <taxon>Alphaproteobacteria</taxon>
        <taxon>Hyphomicrobiales</taxon>
        <taxon>Aurantimonadaceae</taxon>
        <taxon>Aureimonas</taxon>
    </lineage>
</organism>
<gene>
    <name evidence="2" type="ORF">GGR04_001055</name>
</gene>
<evidence type="ECO:0000313" key="2">
    <source>
        <dbReference type="EMBL" id="MBB3997234.1"/>
    </source>
</evidence>
<dbReference type="EMBL" id="JACIEK010000001">
    <property type="protein sequence ID" value="MBB3997234.1"/>
    <property type="molecule type" value="Genomic_DNA"/>
</dbReference>
<name>A0A7W6H4L2_9HYPH</name>
<accession>A0A7W6H4L2</accession>
<comment type="caution">
    <text evidence="2">The sequence shown here is derived from an EMBL/GenBank/DDBJ whole genome shotgun (WGS) entry which is preliminary data.</text>
</comment>
<dbReference type="Proteomes" id="UP000542776">
    <property type="component" value="Unassembled WGS sequence"/>
</dbReference>
<sequence length="58" mass="6399">MKRFLILFLATSPVTFGAYAVVKYFDIGSGMGFVIGLAVCCITWNILRLVDAIIELAR</sequence>
<feature type="transmembrane region" description="Helical" evidence="1">
    <location>
        <begin position="30"/>
        <end position="50"/>
    </location>
</feature>
<evidence type="ECO:0000313" key="3">
    <source>
        <dbReference type="Proteomes" id="UP000542776"/>
    </source>
</evidence>
<keyword evidence="1" id="KW-0472">Membrane</keyword>
<keyword evidence="1" id="KW-0812">Transmembrane</keyword>
<keyword evidence="1" id="KW-1133">Transmembrane helix</keyword>
<proteinExistence type="predicted"/>